<protein>
    <recommendedName>
        <fullName evidence="4">threonine-phosphate decarboxylase</fullName>
        <ecNumber evidence="4">4.1.1.81</ecNumber>
    </recommendedName>
    <alternativeName>
        <fullName evidence="8">L-threonine-O-3-phosphate decarboxylase</fullName>
    </alternativeName>
</protein>
<gene>
    <name evidence="11" type="ORF">HNR53_004383</name>
</gene>
<dbReference type="PANTHER" id="PTHR42885">
    <property type="entry name" value="HISTIDINOL-PHOSPHATE AMINOTRANSFERASE-RELATED"/>
    <property type="match status" value="1"/>
</dbReference>
<comment type="catalytic activity">
    <reaction evidence="9">
        <text>O-phospho-L-threonine + H(+) = (R)-1-aminopropan-2-yl phosphate + CO2</text>
        <dbReference type="Rhea" id="RHEA:11492"/>
        <dbReference type="ChEBI" id="CHEBI:15378"/>
        <dbReference type="ChEBI" id="CHEBI:16526"/>
        <dbReference type="ChEBI" id="CHEBI:58563"/>
        <dbReference type="ChEBI" id="CHEBI:58675"/>
        <dbReference type="EC" id="4.1.1.81"/>
    </reaction>
</comment>
<dbReference type="InterPro" id="IPR004838">
    <property type="entry name" value="NHTrfase_class1_PyrdxlP-BS"/>
</dbReference>
<dbReference type="GO" id="GO:0048472">
    <property type="term" value="F:threonine-phosphate decarboxylase activity"/>
    <property type="evidence" value="ECO:0007669"/>
    <property type="project" value="UniProtKB-EC"/>
</dbReference>
<dbReference type="AlphaFoldDB" id="A0A7X0HXB5"/>
<dbReference type="RefSeq" id="WP_184529886.1">
    <property type="nucleotide sequence ID" value="NZ_JACHGK010000026.1"/>
</dbReference>
<dbReference type="CDD" id="cd00609">
    <property type="entry name" value="AAT_like"/>
    <property type="match status" value="1"/>
</dbReference>
<keyword evidence="7 11" id="KW-0456">Lyase</keyword>
<organism evidence="11 12">
    <name type="scientific">Bacillus benzoevorans</name>
    <dbReference type="NCBI Taxonomy" id="1456"/>
    <lineage>
        <taxon>Bacteria</taxon>
        <taxon>Bacillati</taxon>
        <taxon>Bacillota</taxon>
        <taxon>Bacilli</taxon>
        <taxon>Bacillales</taxon>
        <taxon>Bacillaceae</taxon>
        <taxon>Bacillus</taxon>
    </lineage>
</organism>
<keyword evidence="5" id="KW-0169">Cobalamin biosynthesis</keyword>
<evidence type="ECO:0000256" key="2">
    <source>
        <dbReference type="ARBA" id="ARBA00003444"/>
    </source>
</evidence>
<name>A0A7X0HXB5_9BACI</name>
<evidence type="ECO:0000256" key="8">
    <source>
        <dbReference type="ARBA" id="ARBA00029996"/>
    </source>
</evidence>
<dbReference type="NCBIfam" id="TIGR01140">
    <property type="entry name" value="L_thr_O3P_dcar"/>
    <property type="match status" value="1"/>
</dbReference>
<evidence type="ECO:0000259" key="10">
    <source>
        <dbReference type="Pfam" id="PF00155"/>
    </source>
</evidence>
<evidence type="ECO:0000256" key="5">
    <source>
        <dbReference type="ARBA" id="ARBA00022573"/>
    </source>
</evidence>
<comment type="caution">
    <text evidence="11">The sequence shown here is derived from an EMBL/GenBank/DDBJ whole genome shotgun (WGS) entry which is preliminary data.</text>
</comment>
<evidence type="ECO:0000256" key="7">
    <source>
        <dbReference type="ARBA" id="ARBA00023239"/>
    </source>
</evidence>
<reference evidence="11 12" key="1">
    <citation type="submission" date="2020-08" db="EMBL/GenBank/DDBJ databases">
        <title>Genomic Encyclopedia of Type Strains, Phase IV (KMG-IV): sequencing the most valuable type-strain genomes for metagenomic binning, comparative biology and taxonomic classification.</title>
        <authorList>
            <person name="Goeker M."/>
        </authorList>
    </citation>
    <scope>NUCLEOTIDE SEQUENCE [LARGE SCALE GENOMIC DNA]</scope>
    <source>
        <strain evidence="11 12">DSM 5391</strain>
    </source>
</reference>
<sequence length="361" mass="41182">MKWPSHGSNPHYLYEAAGLKQPERILDFSANINPLGPPDSLKNHWSEFFQGISQYPDPHAASLKARIAEREGVEEEQILIGNGGAELISLLGRMLTGKQVVIVEPAFSEYEQACRVNNCQIEYFALDDSGELNFPRLLERLSHTDAVFLCNPNNPTGVYFSRNIVIELLQECKKQNCLLIVDEAFYDFVVEYETLVPLLKESEQLLILRSLTKMFAIPGLRLGFAMSSKERIESLAAYQSHWSVNGVALAAGTLCLEEDDYIKRTQGLIALERERLFSFYKKNRFAYSPSRVNFYLLQDMELGDQYPLFAYLLQKGIVPRHTFNFPGLEAKWLRFAVRGRVENDTLMGALAEWRSNHRSSL</sequence>
<dbReference type="GO" id="GO:0009236">
    <property type="term" value="P:cobalamin biosynthetic process"/>
    <property type="evidence" value="ECO:0007669"/>
    <property type="project" value="UniProtKB-UniPathway"/>
</dbReference>
<evidence type="ECO:0000256" key="1">
    <source>
        <dbReference type="ARBA" id="ARBA00001933"/>
    </source>
</evidence>
<dbReference type="EMBL" id="JACHGK010000026">
    <property type="protein sequence ID" value="MBB6447692.1"/>
    <property type="molecule type" value="Genomic_DNA"/>
</dbReference>
<dbReference type="UniPathway" id="UPA00148"/>
<dbReference type="GO" id="GO:0030170">
    <property type="term" value="F:pyridoxal phosphate binding"/>
    <property type="evidence" value="ECO:0007669"/>
    <property type="project" value="InterPro"/>
</dbReference>
<dbReference type="PROSITE" id="PS00105">
    <property type="entry name" value="AA_TRANSFER_CLASS_1"/>
    <property type="match status" value="1"/>
</dbReference>
<dbReference type="Gene3D" id="3.90.1150.10">
    <property type="entry name" value="Aspartate Aminotransferase, domain 1"/>
    <property type="match status" value="1"/>
</dbReference>
<dbReference type="PANTHER" id="PTHR42885:SF1">
    <property type="entry name" value="THREONINE-PHOSPHATE DECARBOXYLASE"/>
    <property type="match status" value="1"/>
</dbReference>
<evidence type="ECO:0000256" key="4">
    <source>
        <dbReference type="ARBA" id="ARBA00012285"/>
    </source>
</evidence>
<dbReference type="Proteomes" id="UP000531594">
    <property type="component" value="Unassembled WGS sequence"/>
</dbReference>
<dbReference type="InterPro" id="IPR004839">
    <property type="entry name" value="Aminotransferase_I/II_large"/>
</dbReference>
<dbReference type="InterPro" id="IPR015421">
    <property type="entry name" value="PyrdxlP-dep_Trfase_major"/>
</dbReference>
<evidence type="ECO:0000256" key="6">
    <source>
        <dbReference type="ARBA" id="ARBA00022898"/>
    </source>
</evidence>
<comment type="pathway">
    <text evidence="3">Cofactor biosynthesis; adenosylcobalamin biosynthesis.</text>
</comment>
<dbReference type="InterPro" id="IPR015422">
    <property type="entry name" value="PyrdxlP-dep_Trfase_small"/>
</dbReference>
<dbReference type="EC" id="4.1.1.81" evidence="4"/>
<dbReference type="InterPro" id="IPR005860">
    <property type="entry name" value="CobD"/>
</dbReference>
<keyword evidence="6" id="KW-0663">Pyridoxal phosphate</keyword>
<evidence type="ECO:0000313" key="12">
    <source>
        <dbReference type="Proteomes" id="UP000531594"/>
    </source>
</evidence>
<evidence type="ECO:0000256" key="3">
    <source>
        <dbReference type="ARBA" id="ARBA00004953"/>
    </source>
</evidence>
<proteinExistence type="predicted"/>
<dbReference type="InterPro" id="IPR015424">
    <property type="entry name" value="PyrdxlP-dep_Trfase"/>
</dbReference>
<feature type="domain" description="Aminotransferase class I/classII large" evidence="10">
    <location>
        <begin position="25"/>
        <end position="340"/>
    </location>
</feature>
<dbReference type="Pfam" id="PF00155">
    <property type="entry name" value="Aminotran_1_2"/>
    <property type="match status" value="1"/>
</dbReference>
<evidence type="ECO:0000313" key="11">
    <source>
        <dbReference type="EMBL" id="MBB6447692.1"/>
    </source>
</evidence>
<comment type="cofactor">
    <cofactor evidence="1">
        <name>pyridoxal 5'-phosphate</name>
        <dbReference type="ChEBI" id="CHEBI:597326"/>
    </cofactor>
</comment>
<evidence type="ECO:0000256" key="9">
    <source>
        <dbReference type="ARBA" id="ARBA00048531"/>
    </source>
</evidence>
<comment type="function">
    <text evidence="2">Decarboxylates L-threonine-O-3-phosphate to yield (R)-1-amino-2-propanol O-2-phosphate, the precursor for the linkage between the nucleotide loop and the corrin ring in cobalamin.</text>
</comment>
<dbReference type="Gene3D" id="3.40.640.10">
    <property type="entry name" value="Type I PLP-dependent aspartate aminotransferase-like (Major domain)"/>
    <property type="match status" value="1"/>
</dbReference>
<dbReference type="SUPFAM" id="SSF53383">
    <property type="entry name" value="PLP-dependent transferases"/>
    <property type="match status" value="1"/>
</dbReference>
<accession>A0A7X0HXB5</accession>
<keyword evidence="12" id="KW-1185">Reference proteome</keyword>